<dbReference type="HOGENOM" id="CLU_1620736_0_0_1"/>
<dbReference type="OrthoDB" id="7824174at2759"/>
<gene>
    <name evidence="2" type="primary">Dere\GG24784</name>
    <name evidence="2" type="ORF">Dere_GG24784</name>
</gene>
<protein>
    <submittedName>
        <fullName evidence="2">GG24784</fullName>
    </submittedName>
</protein>
<reference evidence="2 3" key="1">
    <citation type="journal article" date="2007" name="Nature">
        <title>Evolution of genes and genomes on the Drosophila phylogeny.</title>
        <authorList>
            <consortium name="Drosophila 12 Genomes Consortium"/>
            <person name="Clark A.G."/>
            <person name="Eisen M.B."/>
            <person name="Smith D.R."/>
            <person name="Bergman C.M."/>
            <person name="Oliver B."/>
            <person name="Markow T.A."/>
            <person name="Kaufman T.C."/>
            <person name="Kellis M."/>
            <person name="Gelbart W."/>
            <person name="Iyer V.N."/>
            <person name="Pollard D.A."/>
            <person name="Sackton T.B."/>
            <person name="Larracuente A.M."/>
            <person name="Singh N.D."/>
            <person name="Abad J.P."/>
            <person name="Abt D.N."/>
            <person name="Adryan B."/>
            <person name="Aguade M."/>
            <person name="Akashi H."/>
            <person name="Anderson W.W."/>
            <person name="Aquadro C.F."/>
            <person name="Ardell D.H."/>
            <person name="Arguello R."/>
            <person name="Artieri C.G."/>
            <person name="Barbash D.A."/>
            <person name="Barker D."/>
            <person name="Barsanti P."/>
            <person name="Batterham P."/>
            <person name="Batzoglou S."/>
            <person name="Begun D."/>
            <person name="Bhutkar A."/>
            <person name="Blanco E."/>
            <person name="Bosak S.A."/>
            <person name="Bradley R.K."/>
            <person name="Brand A.D."/>
            <person name="Brent M.R."/>
            <person name="Brooks A.N."/>
            <person name="Brown R.H."/>
            <person name="Butlin R.K."/>
            <person name="Caggese C."/>
            <person name="Calvi B.R."/>
            <person name="Bernardo de Carvalho A."/>
            <person name="Caspi A."/>
            <person name="Castrezana S."/>
            <person name="Celniker S.E."/>
            <person name="Chang J.L."/>
            <person name="Chapple C."/>
            <person name="Chatterji S."/>
            <person name="Chinwalla A."/>
            <person name="Civetta A."/>
            <person name="Clifton S.W."/>
            <person name="Comeron J.M."/>
            <person name="Costello J.C."/>
            <person name="Coyne J.A."/>
            <person name="Daub J."/>
            <person name="David R.G."/>
            <person name="Delcher A.L."/>
            <person name="Delehaunty K."/>
            <person name="Do C.B."/>
            <person name="Ebling H."/>
            <person name="Edwards K."/>
            <person name="Eickbush T."/>
            <person name="Evans J.D."/>
            <person name="Filipski A."/>
            <person name="Findeiss S."/>
            <person name="Freyhult E."/>
            <person name="Fulton L."/>
            <person name="Fulton R."/>
            <person name="Garcia A.C."/>
            <person name="Gardiner A."/>
            <person name="Garfield D.A."/>
            <person name="Garvin B.E."/>
            <person name="Gibson G."/>
            <person name="Gilbert D."/>
            <person name="Gnerre S."/>
            <person name="Godfrey J."/>
            <person name="Good R."/>
            <person name="Gotea V."/>
            <person name="Gravely B."/>
            <person name="Greenberg A.J."/>
            <person name="Griffiths-Jones S."/>
            <person name="Gross S."/>
            <person name="Guigo R."/>
            <person name="Gustafson E.A."/>
            <person name="Haerty W."/>
            <person name="Hahn M.W."/>
            <person name="Halligan D.L."/>
            <person name="Halpern A.L."/>
            <person name="Halter G.M."/>
            <person name="Han M.V."/>
            <person name="Heger A."/>
            <person name="Hillier L."/>
            <person name="Hinrichs A.S."/>
            <person name="Holmes I."/>
            <person name="Hoskins R.A."/>
            <person name="Hubisz M.J."/>
            <person name="Hultmark D."/>
            <person name="Huntley M.A."/>
            <person name="Jaffe D.B."/>
            <person name="Jagadeeshan S."/>
            <person name="Jeck W.R."/>
            <person name="Johnson J."/>
            <person name="Jones C.D."/>
            <person name="Jordan W.C."/>
            <person name="Karpen G.H."/>
            <person name="Kataoka E."/>
            <person name="Keightley P.D."/>
            <person name="Kheradpour P."/>
            <person name="Kirkness E.F."/>
            <person name="Koerich L.B."/>
            <person name="Kristiansen K."/>
            <person name="Kudrna D."/>
            <person name="Kulathinal R.J."/>
            <person name="Kumar S."/>
            <person name="Kwok R."/>
            <person name="Lander E."/>
            <person name="Langley C.H."/>
            <person name="Lapoint R."/>
            <person name="Lazzaro B.P."/>
            <person name="Lee S.J."/>
            <person name="Levesque L."/>
            <person name="Li R."/>
            <person name="Lin C.F."/>
            <person name="Lin M.F."/>
            <person name="Lindblad-Toh K."/>
            <person name="Llopart A."/>
            <person name="Long M."/>
            <person name="Low L."/>
            <person name="Lozovsky E."/>
            <person name="Lu J."/>
            <person name="Luo M."/>
            <person name="Machado C.A."/>
            <person name="Makalowski W."/>
            <person name="Marzo M."/>
            <person name="Matsuda M."/>
            <person name="Matzkin L."/>
            <person name="McAllister B."/>
            <person name="McBride C.S."/>
            <person name="McKernan B."/>
            <person name="McKernan K."/>
            <person name="Mendez-Lago M."/>
            <person name="Minx P."/>
            <person name="Mollenhauer M.U."/>
            <person name="Montooth K."/>
            <person name="Mount S.M."/>
            <person name="Mu X."/>
            <person name="Myers E."/>
            <person name="Negre B."/>
            <person name="Newfeld S."/>
            <person name="Nielsen R."/>
            <person name="Noor M.A."/>
            <person name="O'Grady P."/>
            <person name="Pachter L."/>
            <person name="Papaceit M."/>
            <person name="Parisi M.J."/>
            <person name="Parisi M."/>
            <person name="Parts L."/>
            <person name="Pedersen J.S."/>
            <person name="Pesole G."/>
            <person name="Phillippy A.M."/>
            <person name="Ponting C.P."/>
            <person name="Pop M."/>
            <person name="Porcelli D."/>
            <person name="Powell J.R."/>
            <person name="Prohaska S."/>
            <person name="Pruitt K."/>
            <person name="Puig M."/>
            <person name="Quesneville H."/>
            <person name="Ram K.R."/>
            <person name="Rand D."/>
            <person name="Rasmussen M.D."/>
            <person name="Reed L.K."/>
            <person name="Reenan R."/>
            <person name="Reily A."/>
            <person name="Remington K.A."/>
            <person name="Rieger T.T."/>
            <person name="Ritchie M.G."/>
            <person name="Robin C."/>
            <person name="Rogers Y.H."/>
            <person name="Rohde C."/>
            <person name="Rozas J."/>
            <person name="Rubenfield M.J."/>
            <person name="Ruiz A."/>
            <person name="Russo S."/>
            <person name="Salzberg S.L."/>
            <person name="Sanchez-Gracia A."/>
            <person name="Saranga D.J."/>
            <person name="Sato H."/>
            <person name="Schaeffer S.W."/>
            <person name="Schatz M.C."/>
            <person name="Schlenke T."/>
            <person name="Schwartz R."/>
            <person name="Segarra C."/>
            <person name="Singh R.S."/>
            <person name="Sirot L."/>
            <person name="Sirota M."/>
            <person name="Sisneros N.B."/>
            <person name="Smith C.D."/>
            <person name="Smith T.F."/>
            <person name="Spieth J."/>
            <person name="Stage D.E."/>
            <person name="Stark A."/>
            <person name="Stephan W."/>
            <person name="Strausberg R.L."/>
            <person name="Strempel S."/>
            <person name="Sturgill D."/>
            <person name="Sutton G."/>
            <person name="Sutton G.G."/>
            <person name="Tao W."/>
            <person name="Teichmann S."/>
            <person name="Tobari Y.N."/>
            <person name="Tomimura Y."/>
            <person name="Tsolas J.M."/>
            <person name="Valente V.L."/>
            <person name="Venter E."/>
            <person name="Venter J.C."/>
            <person name="Vicario S."/>
            <person name="Vieira F.G."/>
            <person name="Vilella A.J."/>
            <person name="Villasante A."/>
            <person name="Walenz B."/>
            <person name="Wang J."/>
            <person name="Wasserman M."/>
            <person name="Watts T."/>
            <person name="Wilson D."/>
            <person name="Wilson R.K."/>
            <person name="Wing R.A."/>
            <person name="Wolfner M.F."/>
            <person name="Wong A."/>
            <person name="Wong G.K."/>
            <person name="Wu C.I."/>
            <person name="Wu G."/>
            <person name="Yamamoto D."/>
            <person name="Yang H.P."/>
            <person name="Yang S.P."/>
            <person name="Yorke J.A."/>
            <person name="Yoshida K."/>
            <person name="Zdobnov E."/>
            <person name="Zhang P."/>
            <person name="Zhang Y."/>
            <person name="Zimin A.V."/>
            <person name="Baldwin J."/>
            <person name="Abdouelleil A."/>
            <person name="Abdulkadir J."/>
            <person name="Abebe A."/>
            <person name="Abera B."/>
            <person name="Abreu J."/>
            <person name="Acer S.C."/>
            <person name="Aftuck L."/>
            <person name="Alexander A."/>
            <person name="An P."/>
            <person name="Anderson E."/>
            <person name="Anderson S."/>
            <person name="Arachi H."/>
            <person name="Azer M."/>
            <person name="Bachantsang P."/>
            <person name="Barry A."/>
            <person name="Bayul T."/>
            <person name="Berlin A."/>
            <person name="Bessette D."/>
            <person name="Bloom T."/>
            <person name="Blye J."/>
            <person name="Boguslavskiy L."/>
            <person name="Bonnet C."/>
            <person name="Boukhgalter B."/>
            <person name="Bourzgui I."/>
            <person name="Brown A."/>
            <person name="Cahill P."/>
            <person name="Channer S."/>
            <person name="Cheshatsang Y."/>
            <person name="Chuda L."/>
            <person name="Citroen M."/>
            <person name="Collymore A."/>
            <person name="Cooke P."/>
            <person name="Costello M."/>
            <person name="D'Aco K."/>
            <person name="Daza R."/>
            <person name="De Haan G."/>
            <person name="DeGray S."/>
            <person name="DeMaso C."/>
            <person name="Dhargay N."/>
            <person name="Dooley K."/>
            <person name="Dooley E."/>
            <person name="Doricent M."/>
            <person name="Dorje P."/>
            <person name="Dorjee K."/>
            <person name="Dupes A."/>
            <person name="Elong R."/>
            <person name="Falk J."/>
            <person name="Farina A."/>
            <person name="Faro S."/>
            <person name="Ferguson D."/>
            <person name="Fisher S."/>
            <person name="Foley C.D."/>
            <person name="Franke A."/>
            <person name="Friedrich D."/>
            <person name="Gadbois L."/>
            <person name="Gearin G."/>
            <person name="Gearin C.R."/>
            <person name="Giannoukos G."/>
            <person name="Goode T."/>
            <person name="Graham J."/>
            <person name="Grandbois E."/>
            <person name="Grewal S."/>
            <person name="Gyaltsen K."/>
            <person name="Hafez N."/>
            <person name="Hagos B."/>
            <person name="Hall J."/>
            <person name="Henson C."/>
            <person name="Hollinger A."/>
            <person name="Honan T."/>
            <person name="Huard M.D."/>
            <person name="Hughes L."/>
            <person name="Hurhula B."/>
            <person name="Husby M.E."/>
            <person name="Kamat A."/>
            <person name="Kanga B."/>
            <person name="Kashin S."/>
            <person name="Khazanovich D."/>
            <person name="Kisner P."/>
            <person name="Lance K."/>
            <person name="Lara M."/>
            <person name="Lee W."/>
            <person name="Lennon N."/>
            <person name="Letendre F."/>
            <person name="LeVine R."/>
            <person name="Lipovsky A."/>
            <person name="Liu X."/>
            <person name="Liu J."/>
            <person name="Liu S."/>
            <person name="Lokyitsang T."/>
            <person name="Lokyitsang Y."/>
            <person name="Lubonja R."/>
            <person name="Lui A."/>
            <person name="MacDonald P."/>
            <person name="Magnisalis V."/>
            <person name="Maru K."/>
            <person name="Matthews C."/>
            <person name="McCusker W."/>
            <person name="McDonough S."/>
            <person name="Mehta T."/>
            <person name="Meldrim J."/>
            <person name="Meneus L."/>
            <person name="Mihai O."/>
            <person name="Mihalev A."/>
            <person name="Mihova T."/>
            <person name="Mittelman R."/>
            <person name="Mlenga V."/>
            <person name="Montmayeur A."/>
            <person name="Mulrain L."/>
            <person name="Navidi A."/>
            <person name="Naylor J."/>
            <person name="Negash T."/>
            <person name="Nguyen T."/>
            <person name="Nguyen N."/>
            <person name="Nicol R."/>
            <person name="Norbu C."/>
            <person name="Norbu N."/>
            <person name="Novod N."/>
            <person name="O'Neill B."/>
            <person name="Osman S."/>
            <person name="Markiewicz E."/>
            <person name="Oyono O.L."/>
            <person name="Patti C."/>
            <person name="Phunkhang P."/>
            <person name="Pierre F."/>
            <person name="Priest M."/>
            <person name="Raghuraman S."/>
            <person name="Rege F."/>
            <person name="Reyes R."/>
            <person name="Rise C."/>
            <person name="Rogov P."/>
            <person name="Ross K."/>
            <person name="Ryan E."/>
            <person name="Settipalli S."/>
            <person name="Shea T."/>
            <person name="Sherpa N."/>
            <person name="Shi L."/>
            <person name="Shih D."/>
            <person name="Sparrow T."/>
            <person name="Spaulding J."/>
            <person name="Stalker J."/>
            <person name="Stange-Thomann N."/>
            <person name="Stavropoulos S."/>
            <person name="Stone C."/>
            <person name="Strader C."/>
            <person name="Tesfaye S."/>
            <person name="Thomson T."/>
            <person name="Thoulutsang Y."/>
            <person name="Thoulutsang D."/>
            <person name="Topham K."/>
            <person name="Topping I."/>
            <person name="Tsamla T."/>
            <person name="Vassiliev H."/>
            <person name="Vo A."/>
            <person name="Wangchuk T."/>
            <person name="Wangdi T."/>
            <person name="Weiand M."/>
            <person name="Wilkinson J."/>
            <person name="Wilson A."/>
            <person name="Yadav S."/>
            <person name="Young G."/>
            <person name="Yu Q."/>
            <person name="Zembek L."/>
            <person name="Zhong D."/>
            <person name="Zimmer A."/>
            <person name="Zwirko Z."/>
            <person name="Jaffe D.B."/>
            <person name="Alvarez P."/>
            <person name="Brockman W."/>
            <person name="Butler J."/>
            <person name="Chin C."/>
            <person name="Gnerre S."/>
            <person name="Grabherr M."/>
            <person name="Kleber M."/>
            <person name="Mauceli E."/>
            <person name="MacCallum I."/>
        </authorList>
    </citation>
    <scope>NUCLEOTIDE SEQUENCE [LARGE SCALE GENOMIC DNA]</scope>
    <source>
        <strain evidence="2 3">TSC#14021-0224.01</strain>
    </source>
</reference>
<organism evidence="2 3">
    <name type="scientific">Drosophila erecta</name>
    <name type="common">Fruit fly</name>
    <dbReference type="NCBI Taxonomy" id="7220"/>
    <lineage>
        <taxon>Eukaryota</taxon>
        <taxon>Metazoa</taxon>
        <taxon>Ecdysozoa</taxon>
        <taxon>Arthropoda</taxon>
        <taxon>Hexapoda</taxon>
        <taxon>Insecta</taxon>
        <taxon>Pterygota</taxon>
        <taxon>Neoptera</taxon>
        <taxon>Endopterygota</taxon>
        <taxon>Diptera</taxon>
        <taxon>Brachycera</taxon>
        <taxon>Muscomorpha</taxon>
        <taxon>Ephydroidea</taxon>
        <taxon>Drosophilidae</taxon>
        <taxon>Drosophila</taxon>
        <taxon>Sophophora</taxon>
    </lineage>
</organism>
<name>B3NYU2_DROER</name>
<keyword evidence="3" id="KW-1185">Reference proteome</keyword>
<reference evidence="2 3" key="2">
    <citation type="journal article" date="2008" name="Bioinformatics">
        <title>Assembly reconciliation.</title>
        <authorList>
            <person name="Zimin A.V."/>
            <person name="Smith D.R."/>
            <person name="Sutton G."/>
            <person name="Yorke J.A."/>
        </authorList>
    </citation>
    <scope>NUCLEOTIDE SEQUENCE [LARGE SCALE GENOMIC DNA]</scope>
    <source>
        <strain evidence="2 3">TSC#14021-0224.01</strain>
    </source>
</reference>
<evidence type="ECO:0000313" key="3">
    <source>
        <dbReference type="Proteomes" id="UP000008711"/>
    </source>
</evidence>
<feature type="region of interest" description="Disordered" evidence="1">
    <location>
        <begin position="143"/>
        <end position="164"/>
    </location>
</feature>
<dbReference type="EMBL" id="CH954181">
    <property type="protein sequence ID" value="EDV48205.1"/>
    <property type="molecule type" value="Genomic_DNA"/>
</dbReference>
<feature type="compositionally biased region" description="Basic and acidic residues" evidence="1">
    <location>
        <begin position="154"/>
        <end position="164"/>
    </location>
</feature>
<evidence type="ECO:0000313" key="2">
    <source>
        <dbReference type="EMBL" id="EDV48205.1"/>
    </source>
</evidence>
<proteinExistence type="predicted"/>
<dbReference type="OMA" id="CRTELNN"/>
<sequence>MENFSLQQLIDLQNIQKELNSNKDTYLKTYRQVLKKKFRSELNNLVRADFNIVKSELKVPQLPPLPPEDENPTVQHYVLDVSPLDAEDRFPAEGAHRLHLECHVPAIEQSLCLHQVQSRTNQQDCYGSTCCQWVQDAGLQETNSPVIKSAGPDKVSDSQEHKQQ</sequence>
<dbReference type="AlphaFoldDB" id="B3NYU2"/>
<dbReference type="Proteomes" id="UP000008711">
    <property type="component" value="Unassembled WGS sequence"/>
</dbReference>
<accession>B3NYU2</accession>
<dbReference type="GO" id="GO:0031262">
    <property type="term" value="C:Ndc80 complex"/>
    <property type="evidence" value="ECO:0007669"/>
    <property type="project" value="EnsemblMetazoa"/>
</dbReference>
<evidence type="ECO:0000256" key="1">
    <source>
        <dbReference type="SAM" id="MobiDB-lite"/>
    </source>
</evidence>